<evidence type="ECO:0000259" key="13">
    <source>
        <dbReference type="PROSITE" id="PS51762"/>
    </source>
</evidence>
<dbReference type="AlphaFoldDB" id="A0A9Q0J4Z2"/>
<dbReference type="Pfam" id="PF00722">
    <property type="entry name" value="Glyco_hydro_16"/>
    <property type="match status" value="1"/>
</dbReference>
<name>A0A9Q0J4Z2_9ROSI</name>
<evidence type="ECO:0000256" key="4">
    <source>
        <dbReference type="ARBA" id="ARBA00022679"/>
    </source>
</evidence>
<evidence type="ECO:0000256" key="12">
    <source>
        <dbReference type="RuleBase" id="RU361120"/>
    </source>
</evidence>
<comment type="similarity">
    <text evidence="12">Belongs to the glycosyl hydrolase 16 family.</text>
</comment>
<evidence type="ECO:0000256" key="6">
    <source>
        <dbReference type="ARBA" id="ARBA00022801"/>
    </source>
</evidence>
<dbReference type="InterPro" id="IPR008263">
    <property type="entry name" value="GH16_AS"/>
</dbReference>
<comment type="function">
    <text evidence="12">Catalyzes xyloglucan endohydrolysis (XEH) and/or endotransglycosylation (XET). Cleaves and religates xyloglucan polymers, an essential constituent of the primary cell wall, and thereby participates in cell wall construction of growing tissues.</text>
</comment>
<evidence type="ECO:0000256" key="5">
    <source>
        <dbReference type="ARBA" id="ARBA00022729"/>
    </source>
</evidence>
<evidence type="ECO:0000256" key="10">
    <source>
        <dbReference type="PIRSR" id="PIRSR005604-1"/>
    </source>
</evidence>
<feature type="chain" id="PRO_5040547264" description="Xyloglucan endotransglucosylase/hydrolase" evidence="12">
    <location>
        <begin position="31"/>
        <end position="287"/>
    </location>
</feature>
<evidence type="ECO:0000313" key="15">
    <source>
        <dbReference type="Proteomes" id="UP001141552"/>
    </source>
</evidence>
<protein>
    <recommendedName>
        <fullName evidence="12">Xyloglucan endotransglucosylase/hydrolase</fullName>
        <ecNumber evidence="12">2.4.1.207</ecNumber>
    </recommendedName>
</protein>
<keyword evidence="15" id="KW-1185">Reference proteome</keyword>
<evidence type="ECO:0000256" key="8">
    <source>
        <dbReference type="ARBA" id="ARBA00023180"/>
    </source>
</evidence>
<comment type="caution">
    <text evidence="14">The sequence shown here is derived from an EMBL/GenBank/DDBJ whole genome shotgun (WGS) entry which is preliminary data.</text>
</comment>
<dbReference type="InterPro" id="IPR016455">
    <property type="entry name" value="XTH"/>
</dbReference>
<dbReference type="GO" id="GO:0071555">
    <property type="term" value="P:cell wall organization"/>
    <property type="evidence" value="ECO:0007669"/>
    <property type="project" value="UniProtKB-KW"/>
</dbReference>
<evidence type="ECO:0000256" key="2">
    <source>
        <dbReference type="ARBA" id="ARBA00022523"/>
    </source>
</evidence>
<keyword evidence="1 12" id="KW-0134">Cell wall</keyword>
<evidence type="ECO:0000256" key="11">
    <source>
        <dbReference type="PIRSR" id="PIRSR005604-2"/>
    </source>
</evidence>
<dbReference type="GO" id="GO:0010411">
    <property type="term" value="P:xyloglucan metabolic process"/>
    <property type="evidence" value="ECO:0007669"/>
    <property type="project" value="InterPro"/>
</dbReference>
<keyword evidence="3 12" id="KW-0964">Secreted</keyword>
<dbReference type="PRINTS" id="PR00737">
    <property type="entry name" value="GLHYDRLASE16"/>
</dbReference>
<organism evidence="14 15">
    <name type="scientific">Turnera subulata</name>
    <dbReference type="NCBI Taxonomy" id="218843"/>
    <lineage>
        <taxon>Eukaryota</taxon>
        <taxon>Viridiplantae</taxon>
        <taxon>Streptophyta</taxon>
        <taxon>Embryophyta</taxon>
        <taxon>Tracheophyta</taxon>
        <taxon>Spermatophyta</taxon>
        <taxon>Magnoliopsida</taxon>
        <taxon>eudicotyledons</taxon>
        <taxon>Gunneridae</taxon>
        <taxon>Pentapetalae</taxon>
        <taxon>rosids</taxon>
        <taxon>fabids</taxon>
        <taxon>Malpighiales</taxon>
        <taxon>Passifloraceae</taxon>
        <taxon>Turnera</taxon>
    </lineage>
</organism>
<dbReference type="InterPro" id="IPR013320">
    <property type="entry name" value="ConA-like_dom_sf"/>
</dbReference>
<keyword evidence="12" id="KW-0961">Cell wall biogenesis/degradation</keyword>
<keyword evidence="5 12" id="KW-0732">Signal</keyword>
<evidence type="ECO:0000256" key="3">
    <source>
        <dbReference type="ARBA" id="ARBA00022525"/>
    </source>
</evidence>
<dbReference type="GO" id="GO:0048046">
    <property type="term" value="C:apoplast"/>
    <property type="evidence" value="ECO:0007669"/>
    <property type="project" value="UniProtKB-SubCell"/>
</dbReference>
<dbReference type="InterPro" id="IPR000757">
    <property type="entry name" value="Beta-glucanase-like"/>
</dbReference>
<dbReference type="PROSITE" id="PS51257">
    <property type="entry name" value="PROKAR_LIPOPROTEIN"/>
    <property type="match status" value="1"/>
</dbReference>
<evidence type="ECO:0000256" key="7">
    <source>
        <dbReference type="ARBA" id="ARBA00023157"/>
    </source>
</evidence>
<dbReference type="Pfam" id="PF06955">
    <property type="entry name" value="XET_C"/>
    <property type="match status" value="1"/>
</dbReference>
<keyword evidence="7" id="KW-1015">Disulfide bond</keyword>
<comment type="subcellular location">
    <subcellularLocation>
        <location evidence="12">Secreted</location>
        <location evidence="12">Cell wall</location>
    </subcellularLocation>
    <subcellularLocation>
        <location evidence="12">Secreted</location>
        <location evidence="12">Extracellular space</location>
        <location evidence="12">Apoplast</location>
    </subcellularLocation>
</comment>
<reference evidence="14" key="1">
    <citation type="submission" date="2022-02" db="EMBL/GenBank/DDBJ databases">
        <authorList>
            <person name="Henning P.M."/>
            <person name="McCubbin A.G."/>
            <person name="Shore J.S."/>
        </authorList>
    </citation>
    <scope>NUCLEOTIDE SEQUENCE</scope>
    <source>
        <strain evidence="14">F60SS</strain>
        <tissue evidence="14">Leaves</tissue>
    </source>
</reference>
<dbReference type="CDD" id="cd02176">
    <property type="entry name" value="GH16_XET"/>
    <property type="match status" value="1"/>
</dbReference>
<feature type="glycosylation site" description="N-linked (GlcNAc...) asparagine" evidence="11">
    <location>
        <position position="114"/>
    </location>
</feature>
<feature type="active site" description="Proton donor" evidence="10">
    <location>
        <position position="110"/>
    </location>
</feature>
<reference evidence="14" key="2">
    <citation type="journal article" date="2023" name="Plants (Basel)">
        <title>Annotation of the Turnera subulata (Passifloraceae) Draft Genome Reveals the S-Locus Evolved after the Divergence of Turneroideae from Passifloroideae in a Stepwise Manner.</title>
        <authorList>
            <person name="Henning P.M."/>
            <person name="Roalson E.H."/>
            <person name="Mir W."/>
            <person name="McCubbin A.G."/>
            <person name="Shore J.S."/>
        </authorList>
    </citation>
    <scope>NUCLEOTIDE SEQUENCE</scope>
    <source>
        <strain evidence="14">F60SS</strain>
    </source>
</reference>
<dbReference type="FunFam" id="2.60.120.200:FF:000025">
    <property type="entry name" value="Xyloglucan endotransglucosylase/hydrolase"/>
    <property type="match status" value="1"/>
</dbReference>
<accession>A0A9Q0J4Z2</accession>
<keyword evidence="2 12" id="KW-0052">Apoplast</keyword>
<dbReference type="GO" id="GO:0042546">
    <property type="term" value="P:cell wall biogenesis"/>
    <property type="evidence" value="ECO:0007669"/>
    <property type="project" value="InterPro"/>
</dbReference>
<comment type="PTM">
    <text evidence="12">Contains at least one intrachain disulfide bond essential for its enzymatic activity.</text>
</comment>
<dbReference type="PROSITE" id="PS51762">
    <property type="entry name" value="GH16_2"/>
    <property type="match status" value="1"/>
</dbReference>
<dbReference type="GO" id="GO:0016762">
    <property type="term" value="F:xyloglucan:xyloglucosyl transferase activity"/>
    <property type="evidence" value="ECO:0007669"/>
    <property type="project" value="UniProtKB-EC"/>
</dbReference>
<dbReference type="PROSITE" id="PS01034">
    <property type="entry name" value="GH16_1"/>
    <property type="match status" value="1"/>
</dbReference>
<feature type="domain" description="GH16" evidence="13">
    <location>
        <begin position="1"/>
        <end position="220"/>
    </location>
</feature>
<sequence>MASFSCKPSDQFTLLLSSVMVCLLIASCAGQLNQKLDITWGDGRAKMLGNGELLALSLDKASGSGFQSKNEYLYGKIDMQLKLVPGNSAGTVTTYYLKSSGSSWDEIDFEFLGNLTGDPYTVHTNVYGQGKGDREQQFRLWFDPTANFHTYSILWNPRSIVFSIDGTPIREFKNLESFGVPFPKNQPMRLYSSIWNADDWATRGGLVKTDWSQAPFTAFFRNFNAEGCIWSLGKPSACGAHDAWLWQKLDPNNLKRLRWVQQNYMIYNYCTDARRFPQGFPKECAVQ</sequence>
<dbReference type="InterPro" id="IPR044791">
    <property type="entry name" value="Beta-glucanase/XTH"/>
</dbReference>
<feature type="signal peptide" evidence="12">
    <location>
        <begin position="1"/>
        <end position="30"/>
    </location>
</feature>
<evidence type="ECO:0000256" key="9">
    <source>
        <dbReference type="ARBA" id="ARBA00023295"/>
    </source>
</evidence>
<keyword evidence="6 12" id="KW-0378">Hydrolase</keyword>
<dbReference type="InterPro" id="IPR008264">
    <property type="entry name" value="Beta_glucanase"/>
</dbReference>
<dbReference type="Gene3D" id="2.60.120.200">
    <property type="match status" value="1"/>
</dbReference>
<dbReference type="OrthoDB" id="4781at2759"/>
<dbReference type="PIRSF" id="PIRSF005604">
    <property type="entry name" value="XET"/>
    <property type="match status" value="1"/>
</dbReference>
<feature type="active site" description="Nucleophile" evidence="10">
    <location>
        <position position="106"/>
    </location>
</feature>
<dbReference type="PANTHER" id="PTHR31062">
    <property type="entry name" value="XYLOGLUCAN ENDOTRANSGLUCOSYLASE/HYDROLASE PROTEIN 8-RELATED"/>
    <property type="match status" value="1"/>
</dbReference>
<keyword evidence="8" id="KW-0325">Glycoprotein</keyword>
<dbReference type="Proteomes" id="UP001141552">
    <property type="component" value="Unassembled WGS sequence"/>
</dbReference>
<dbReference type="GO" id="GO:0004553">
    <property type="term" value="F:hydrolase activity, hydrolyzing O-glycosyl compounds"/>
    <property type="evidence" value="ECO:0007669"/>
    <property type="project" value="InterPro"/>
</dbReference>
<gene>
    <name evidence="14" type="primary">XTH22_2</name>
    <name evidence="14" type="ORF">Tsubulata_021264</name>
</gene>
<keyword evidence="4 12" id="KW-0808">Transferase</keyword>
<dbReference type="EC" id="2.4.1.207" evidence="12"/>
<proteinExistence type="inferred from homology"/>
<dbReference type="EMBL" id="JAKUCV010006333">
    <property type="protein sequence ID" value="KAJ4827790.1"/>
    <property type="molecule type" value="Genomic_DNA"/>
</dbReference>
<keyword evidence="9 12" id="KW-0326">Glycosidase</keyword>
<evidence type="ECO:0000313" key="14">
    <source>
        <dbReference type="EMBL" id="KAJ4827790.1"/>
    </source>
</evidence>
<dbReference type="InterPro" id="IPR010713">
    <property type="entry name" value="XET_C"/>
</dbReference>
<evidence type="ECO:0000256" key="1">
    <source>
        <dbReference type="ARBA" id="ARBA00022512"/>
    </source>
</evidence>
<dbReference type="SUPFAM" id="SSF49899">
    <property type="entry name" value="Concanavalin A-like lectins/glucanases"/>
    <property type="match status" value="1"/>
</dbReference>